<organism evidence="1 2">
    <name type="scientific">Rasamsonia emersonii (strain ATCC 16479 / CBS 393.64 / IMI 116815)</name>
    <dbReference type="NCBI Taxonomy" id="1408163"/>
    <lineage>
        <taxon>Eukaryota</taxon>
        <taxon>Fungi</taxon>
        <taxon>Dikarya</taxon>
        <taxon>Ascomycota</taxon>
        <taxon>Pezizomycotina</taxon>
        <taxon>Eurotiomycetes</taxon>
        <taxon>Eurotiomycetidae</taxon>
        <taxon>Eurotiales</taxon>
        <taxon>Trichocomaceae</taxon>
        <taxon>Rasamsonia</taxon>
    </lineage>
</organism>
<comment type="caution">
    <text evidence="1">The sequence shown here is derived from an EMBL/GenBank/DDBJ whole genome shotgun (WGS) entry which is preliminary data.</text>
</comment>
<proteinExistence type="predicted"/>
<dbReference type="OrthoDB" id="4362974at2759"/>
<accession>A0A0F4YFB6</accession>
<gene>
    <name evidence="1" type="ORF">T310_9458</name>
</gene>
<evidence type="ECO:0000313" key="2">
    <source>
        <dbReference type="Proteomes" id="UP000053958"/>
    </source>
</evidence>
<dbReference type="EMBL" id="LASV01000728">
    <property type="protein sequence ID" value="KKA16937.1"/>
    <property type="molecule type" value="Genomic_DNA"/>
</dbReference>
<protein>
    <submittedName>
        <fullName evidence="1">Uncharacterized protein</fullName>
    </submittedName>
</protein>
<sequence length="117" mass="13259">TLDAATKEALWLRKLITAFGFHQDGPVPIYTDSRNAISIIQRPTYNSVNRWIDNRYYFVKDAVKNGLIQIDQVDGDVNPADGLTKALSHEKFTIFKDLIGLHKVDVKDDGTDDHNDE</sequence>
<dbReference type="GeneID" id="25321393"/>
<feature type="non-terminal residue" evidence="1">
    <location>
        <position position="1"/>
    </location>
</feature>
<dbReference type="RefSeq" id="XP_013323549.1">
    <property type="nucleotide sequence ID" value="XM_013468095.1"/>
</dbReference>
<dbReference type="CDD" id="cd09272">
    <property type="entry name" value="RNase_HI_RT_Ty1"/>
    <property type="match status" value="1"/>
</dbReference>
<evidence type="ECO:0000313" key="1">
    <source>
        <dbReference type="EMBL" id="KKA16937.1"/>
    </source>
</evidence>
<dbReference type="Proteomes" id="UP000053958">
    <property type="component" value="Unassembled WGS sequence"/>
</dbReference>
<dbReference type="AlphaFoldDB" id="A0A0F4YFB6"/>
<keyword evidence="2" id="KW-1185">Reference proteome</keyword>
<name>A0A0F4YFB6_RASE3</name>
<dbReference type="STRING" id="1408163.A0A0F4YFB6"/>
<reference evidence="1 2" key="1">
    <citation type="submission" date="2015-04" db="EMBL/GenBank/DDBJ databases">
        <authorList>
            <person name="Heijne W.H."/>
            <person name="Fedorova N.D."/>
            <person name="Nierman W.C."/>
            <person name="Vollebregt A.W."/>
            <person name="Zhao Z."/>
            <person name="Wu L."/>
            <person name="Kumar M."/>
            <person name="Stam H."/>
            <person name="van den Berg M.A."/>
            <person name="Pel H.J."/>
        </authorList>
    </citation>
    <scope>NUCLEOTIDE SEQUENCE [LARGE SCALE GENOMIC DNA]</scope>
    <source>
        <strain evidence="1 2">CBS 393.64</strain>
    </source>
</reference>